<evidence type="ECO:0000256" key="1">
    <source>
        <dbReference type="SAM" id="MobiDB-lite"/>
    </source>
</evidence>
<feature type="domain" description="HTH cro/C1-type" evidence="2">
    <location>
        <begin position="85"/>
        <end position="117"/>
    </location>
</feature>
<evidence type="ECO:0000313" key="4">
    <source>
        <dbReference type="Proteomes" id="UP000637578"/>
    </source>
</evidence>
<reference evidence="3" key="2">
    <citation type="submission" date="2020-09" db="EMBL/GenBank/DDBJ databases">
        <authorList>
            <person name="Sun Q."/>
            <person name="Zhou Y."/>
        </authorList>
    </citation>
    <scope>NUCLEOTIDE SEQUENCE</scope>
    <source>
        <strain evidence="3">CGMCC 4.5737</strain>
    </source>
</reference>
<dbReference type="GO" id="GO:0003677">
    <property type="term" value="F:DNA binding"/>
    <property type="evidence" value="ECO:0007669"/>
    <property type="project" value="InterPro"/>
</dbReference>
<feature type="region of interest" description="Disordered" evidence="1">
    <location>
        <begin position="1"/>
        <end position="44"/>
    </location>
</feature>
<proteinExistence type="predicted"/>
<keyword evidence="4" id="KW-1185">Reference proteome</keyword>
<evidence type="ECO:0000259" key="2">
    <source>
        <dbReference type="PROSITE" id="PS50943"/>
    </source>
</evidence>
<dbReference type="Gene3D" id="1.10.260.40">
    <property type="entry name" value="lambda repressor-like DNA-binding domains"/>
    <property type="match status" value="2"/>
</dbReference>
<reference evidence="3" key="1">
    <citation type="journal article" date="2014" name="Int. J. Syst. Evol. Microbiol.">
        <title>Complete genome sequence of Corynebacterium casei LMG S-19264T (=DSM 44701T), isolated from a smear-ripened cheese.</title>
        <authorList>
            <consortium name="US DOE Joint Genome Institute (JGI-PGF)"/>
            <person name="Walter F."/>
            <person name="Albersmeier A."/>
            <person name="Kalinowski J."/>
            <person name="Ruckert C."/>
        </authorList>
    </citation>
    <scope>NUCLEOTIDE SEQUENCE</scope>
    <source>
        <strain evidence="3">CGMCC 4.5737</strain>
    </source>
</reference>
<sequence>MVHRQTRYPHPRSARDTRADGGTHPRGKEEPVPVSDKGGPPEATDLNVAAILDELCRTPPGRKDPWTNGEVARACQAQGQEIADTYVQALRTGERDNPTVAHLQALAAALDVHPAALVGGTRRRVRDGERAGWRPEAVRHLTDTVYPLTRGPWTADEIAQAITDRGRWGRISTKYVRTLIKGHPNPFLKTVLGLSDHFGVPPAYFFDDEFARTVDEEAAAFKEFLRSGVVAMVTRAEQQSARRGAPRRAALRAIRHALGQTGDRT</sequence>
<dbReference type="Proteomes" id="UP000637578">
    <property type="component" value="Unassembled WGS sequence"/>
</dbReference>
<name>A0A8J3CJQ7_9PSEU</name>
<comment type="caution">
    <text evidence="3">The sequence shown here is derived from an EMBL/GenBank/DDBJ whole genome shotgun (WGS) entry which is preliminary data.</text>
</comment>
<accession>A0A8J3CJQ7</accession>
<dbReference type="InterPro" id="IPR010982">
    <property type="entry name" value="Lambda_DNA-bd_dom_sf"/>
</dbReference>
<dbReference type="PROSITE" id="PS50943">
    <property type="entry name" value="HTH_CROC1"/>
    <property type="match status" value="1"/>
</dbReference>
<evidence type="ECO:0000313" key="3">
    <source>
        <dbReference type="EMBL" id="GGM79507.1"/>
    </source>
</evidence>
<feature type="compositionally biased region" description="Basic and acidic residues" evidence="1">
    <location>
        <begin position="13"/>
        <end position="31"/>
    </location>
</feature>
<dbReference type="EMBL" id="BMMK01000044">
    <property type="protein sequence ID" value="GGM79507.1"/>
    <property type="molecule type" value="Genomic_DNA"/>
</dbReference>
<dbReference type="InterPro" id="IPR001387">
    <property type="entry name" value="Cro/C1-type_HTH"/>
</dbReference>
<dbReference type="AlphaFoldDB" id="A0A8J3CJQ7"/>
<gene>
    <name evidence="3" type="ORF">GCM10012275_57670</name>
</gene>
<protein>
    <recommendedName>
        <fullName evidence="2">HTH cro/C1-type domain-containing protein</fullName>
    </recommendedName>
</protein>
<feature type="compositionally biased region" description="Basic residues" evidence="1">
    <location>
        <begin position="1"/>
        <end position="12"/>
    </location>
</feature>
<organism evidence="3 4">
    <name type="scientific">Longimycelium tulufanense</name>
    <dbReference type="NCBI Taxonomy" id="907463"/>
    <lineage>
        <taxon>Bacteria</taxon>
        <taxon>Bacillati</taxon>
        <taxon>Actinomycetota</taxon>
        <taxon>Actinomycetes</taxon>
        <taxon>Pseudonocardiales</taxon>
        <taxon>Pseudonocardiaceae</taxon>
        <taxon>Longimycelium</taxon>
    </lineage>
</organism>